<feature type="compositionally biased region" description="Basic and acidic residues" evidence="1">
    <location>
        <begin position="1"/>
        <end position="24"/>
    </location>
</feature>
<evidence type="ECO:0000313" key="2">
    <source>
        <dbReference type="EMBL" id="OSY46340.1"/>
    </source>
</evidence>
<accession>A0ABX3Y208</accession>
<dbReference type="EMBL" id="MIGA01000011">
    <property type="protein sequence ID" value="OSY46340.1"/>
    <property type="molecule type" value="Genomic_DNA"/>
</dbReference>
<feature type="region of interest" description="Disordered" evidence="1">
    <location>
        <begin position="1"/>
        <end position="33"/>
    </location>
</feature>
<evidence type="ECO:0000313" key="3">
    <source>
        <dbReference type="Proteomes" id="UP000194225"/>
    </source>
</evidence>
<organism evidence="2 3">
    <name type="scientific">Streptomyces platensis</name>
    <dbReference type="NCBI Taxonomy" id="58346"/>
    <lineage>
        <taxon>Bacteria</taxon>
        <taxon>Bacillati</taxon>
        <taxon>Actinomycetota</taxon>
        <taxon>Actinomycetes</taxon>
        <taxon>Kitasatosporales</taxon>
        <taxon>Streptomycetaceae</taxon>
        <taxon>Streptomyces</taxon>
    </lineage>
</organism>
<dbReference type="Proteomes" id="UP000194225">
    <property type="component" value="Unassembled WGS sequence"/>
</dbReference>
<sequence>MIIQGSRDRSATRWDQLNDRRSYDFDPPGPYED</sequence>
<evidence type="ECO:0000256" key="1">
    <source>
        <dbReference type="SAM" id="MobiDB-lite"/>
    </source>
</evidence>
<comment type="caution">
    <text evidence="2">The sequence shown here is derived from an EMBL/GenBank/DDBJ whole genome shotgun (WGS) entry which is preliminary data.</text>
</comment>
<reference evidence="2 3" key="1">
    <citation type="submission" date="2016-09" db="EMBL/GenBank/DDBJ databases">
        <title>Streptomyces platensis DSM40041, a candidate organism with high potential of specific P450 cytochromes.</title>
        <authorList>
            <person name="Grumaz C."/>
            <person name="Vainshtein Y."/>
            <person name="Kirstahler P."/>
            <person name="Sohn K."/>
        </authorList>
    </citation>
    <scope>NUCLEOTIDE SEQUENCE [LARGE SCALE GENOMIC DNA]</scope>
    <source>
        <strain evidence="2 3">DSM 40041</strain>
    </source>
</reference>
<protein>
    <submittedName>
        <fullName evidence="2">Uncharacterized protein</fullName>
    </submittedName>
</protein>
<gene>
    <name evidence="2" type="ORF">BG653_02308</name>
</gene>
<name>A0ABX3Y208_STRPT</name>
<proteinExistence type="predicted"/>
<keyword evidence="3" id="KW-1185">Reference proteome</keyword>